<reference evidence="1" key="1">
    <citation type="submission" date="2023-04" db="EMBL/GenBank/DDBJ databases">
        <authorList>
            <person name="Vijverberg K."/>
            <person name="Xiong W."/>
            <person name="Schranz E."/>
        </authorList>
    </citation>
    <scope>NUCLEOTIDE SEQUENCE</scope>
</reference>
<dbReference type="AlphaFoldDB" id="A0AA35Y7N5"/>
<dbReference type="Proteomes" id="UP001177003">
    <property type="component" value="Chromosome 1"/>
</dbReference>
<name>A0AA35Y7N5_LACSI</name>
<gene>
    <name evidence="1" type="ORF">LSALG_LOCUS8635</name>
</gene>
<protein>
    <submittedName>
        <fullName evidence="1">Uncharacterized protein</fullName>
    </submittedName>
</protein>
<proteinExistence type="predicted"/>
<organism evidence="1 2">
    <name type="scientific">Lactuca saligna</name>
    <name type="common">Willowleaf lettuce</name>
    <dbReference type="NCBI Taxonomy" id="75948"/>
    <lineage>
        <taxon>Eukaryota</taxon>
        <taxon>Viridiplantae</taxon>
        <taxon>Streptophyta</taxon>
        <taxon>Embryophyta</taxon>
        <taxon>Tracheophyta</taxon>
        <taxon>Spermatophyta</taxon>
        <taxon>Magnoliopsida</taxon>
        <taxon>eudicotyledons</taxon>
        <taxon>Gunneridae</taxon>
        <taxon>Pentapetalae</taxon>
        <taxon>asterids</taxon>
        <taxon>campanulids</taxon>
        <taxon>Asterales</taxon>
        <taxon>Asteraceae</taxon>
        <taxon>Cichorioideae</taxon>
        <taxon>Cichorieae</taxon>
        <taxon>Lactucinae</taxon>
        <taxon>Lactuca</taxon>
    </lineage>
</organism>
<dbReference type="EMBL" id="OX465077">
    <property type="protein sequence ID" value="CAI9268200.1"/>
    <property type="molecule type" value="Genomic_DNA"/>
</dbReference>
<evidence type="ECO:0000313" key="2">
    <source>
        <dbReference type="Proteomes" id="UP001177003"/>
    </source>
</evidence>
<accession>A0AA35Y7N5</accession>
<keyword evidence="2" id="KW-1185">Reference proteome</keyword>
<evidence type="ECO:0000313" key="1">
    <source>
        <dbReference type="EMBL" id="CAI9268200.1"/>
    </source>
</evidence>
<sequence>MLRNSMSYGIQLHCGGMILIIAEHLSLHIPNNPTDIIPGRTRLFIDVMETMHLFHCYPNEDVHWTVDGASKSARPIPFPEHNLYMGEFARLDHHYTSLQQEVVKICTCVSEHTSEFQDYRNLQEERWAQ</sequence>